<evidence type="ECO:0000313" key="3">
    <source>
        <dbReference type="Proteomes" id="UP000034430"/>
    </source>
</evidence>
<organism evidence="2 3">
    <name type="scientific">Candidatus Yanofskybacteria bacterium GW2011_GWC2_37_9</name>
    <dbReference type="NCBI Taxonomy" id="1619028"/>
    <lineage>
        <taxon>Bacteria</taxon>
        <taxon>Candidatus Yanofskyibacteriota</taxon>
    </lineage>
</organism>
<evidence type="ECO:0000313" key="2">
    <source>
        <dbReference type="EMBL" id="KKQ45711.1"/>
    </source>
</evidence>
<keyword evidence="1" id="KW-1133">Transmembrane helix</keyword>
<proteinExistence type="predicted"/>
<keyword evidence="1" id="KW-0472">Membrane</keyword>
<keyword evidence="1" id="KW-0812">Transmembrane</keyword>
<gene>
    <name evidence="2" type="ORF">US65_C0050G0002</name>
</gene>
<name>A0A0G0KYZ1_9BACT</name>
<comment type="caution">
    <text evidence="2">The sequence shown here is derived from an EMBL/GenBank/DDBJ whole genome shotgun (WGS) entry which is preliminary data.</text>
</comment>
<dbReference type="EMBL" id="LBTU01000050">
    <property type="protein sequence ID" value="KKQ45711.1"/>
    <property type="molecule type" value="Genomic_DNA"/>
</dbReference>
<dbReference type="AlphaFoldDB" id="A0A0G0KYZ1"/>
<protein>
    <submittedName>
        <fullName evidence="2">Uncharacterized protein</fullName>
    </submittedName>
</protein>
<feature type="transmembrane region" description="Helical" evidence="1">
    <location>
        <begin position="5"/>
        <end position="24"/>
    </location>
</feature>
<sequence length="50" mass="5650">MKDKALIELIIVLILVGFGFWALYKDSVSNVNNNTVNDQEIIPSEDVNKK</sequence>
<evidence type="ECO:0000256" key="1">
    <source>
        <dbReference type="SAM" id="Phobius"/>
    </source>
</evidence>
<reference evidence="2 3" key="1">
    <citation type="journal article" date="2015" name="Nature">
        <title>rRNA introns, odd ribosomes, and small enigmatic genomes across a large radiation of phyla.</title>
        <authorList>
            <person name="Brown C.T."/>
            <person name="Hug L.A."/>
            <person name="Thomas B.C."/>
            <person name="Sharon I."/>
            <person name="Castelle C.J."/>
            <person name="Singh A."/>
            <person name="Wilkins M.J."/>
            <person name="Williams K.H."/>
            <person name="Banfield J.F."/>
        </authorList>
    </citation>
    <scope>NUCLEOTIDE SEQUENCE [LARGE SCALE GENOMIC DNA]</scope>
</reference>
<dbReference type="Proteomes" id="UP000034430">
    <property type="component" value="Unassembled WGS sequence"/>
</dbReference>
<accession>A0A0G0KYZ1</accession>